<dbReference type="Pfam" id="PF09346">
    <property type="entry name" value="SMI1_KNR4"/>
    <property type="match status" value="1"/>
</dbReference>
<gene>
    <name evidence="2" type="ordered locus">Halhy_4022</name>
</gene>
<keyword evidence="3" id="KW-1185">Reference proteome</keyword>
<dbReference type="SUPFAM" id="SSF160631">
    <property type="entry name" value="SMI1/KNR4-like"/>
    <property type="match status" value="1"/>
</dbReference>
<reference evidence="2 3" key="1">
    <citation type="journal article" date="2011" name="Stand. Genomic Sci.">
        <title>Complete genome sequence of Haliscomenobacter hydrossis type strain (O).</title>
        <authorList>
            <consortium name="US DOE Joint Genome Institute (JGI-PGF)"/>
            <person name="Daligault H."/>
            <person name="Lapidus A."/>
            <person name="Zeytun A."/>
            <person name="Nolan M."/>
            <person name="Lucas S."/>
            <person name="Del Rio T.G."/>
            <person name="Tice H."/>
            <person name="Cheng J.F."/>
            <person name="Tapia R."/>
            <person name="Han C."/>
            <person name="Goodwin L."/>
            <person name="Pitluck S."/>
            <person name="Liolios K."/>
            <person name="Pagani I."/>
            <person name="Ivanova N."/>
            <person name="Huntemann M."/>
            <person name="Mavromatis K."/>
            <person name="Mikhailova N."/>
            <person name="Pati A."/>
            <person name="Chen A."/>
            <person name="Palaniappan K."/>
            <person name="Land M."/>
            <person name="Hauser L."/>
            <person name="Brambilla E.M."/>
            <person name="Rohde M."/>
            <person name="Verbarg S."/>
            <person name="Goker M."/>
            <person name="Bristow J."/>
            <person name="Eisen J.A."/>
            <person name="Markowitz V."/>
            <person name="Hugenholtz P."/>
            <person name="Kyrpides N.C."/>
            <person name="Klenk H.P."/>
            <person name="Woyke T."/>
        </authorList>
    </citation>
    <scope>NUCLEOTIDE SEQUENCE [LARGE SCALE GENOMIC DNA]</scope>
    <source>
        <strain evidence="3">ATCC 27775 / DSM 1100 / LMG 10767 / O</strain>
    </source>
</reference>
<dbReference type="Proteomes" id="UP000008461">
    <property type="component" value="Chromosome"/>
</dbReference>
<sequence length="177" mass="21150">MTIEPKLIVMMNDFFTLRDKVYSVSDLNKLENSLGIHFPKEYRDFLSVFHAINCSLQLNLKSKTSEIEFYFGDQAFIEEFYALEKMQEIYLEYKFLDLDLVHHSKILIIGEFFGGHEFIGIGFGENNYNNMFWIESSEWPDLGDKDNWDFNTMNKYWYDFGITFEEFMTSIECEKTE</sequence>
<evidence type="ECO:0000259" key="1">
    <source>
        <dbReference type="SMART" id="SM00860"/>
    </source>
</evidence>
<name>F4L5N5_HALH1</name>
<dbReference type="InterPro" id="IPR037883">
    <property type="entry name" value="Knr4/Smi1-like_sf"/>
</dbReference>
<evidence type="ECO:0000313" key="3">
    <source>
        <dbReference type="Proteomes" id="UP000008461"/>
    </source>
</evidence>
<protein>
    <recommendedName>
        <fullName evidence="1">Knr4/Smi1-like domain-containing protein</fullName>
    </recommendedName>
</protein>
<dbReference type="RefSeq" id="WP_013766408.1">
    <property type="nucleotide sequence ID" value="NC_015510.1"/>
</dbReference>
<accession>F4L5N5</accession>
<dbReference type="HOGENOM" id="CLU_1515875_0_0_10"/>
<dbReference type="Gene3D" id="3.40.1580.10">
    <property type="entry name" value="SMI1/KNR4-like"/>
    <property type="match status" value="1"/>
</dbReference>
<feature type="domain" description="Knr4/Smi1-like" evidence="1">
    <location>
        <begin position="23"/>
        <end position="170"/>
    </location>
</feature>
<dbReference type="SMART" id="SM00860">
    <property type="entry name" value="SMI1_KNR4"/>
    <property type="match status" value="1"/>
</dbReference>
<dbReference type="KEGG" id="hhy:Halhy_4022"/>
<dbReference type="EMBL" id="CP002691">
    <property type="protein sequence ID" value="AEE51870.1"/>
    <property type="molecule type" value="Genomic_DNA"/>
</dbReference>
<organism evidence="2 3">
    <name type="scientific">Haliscomenobacter hydrossis (strain ATCC 27775 / DSM 1100 / LMG 10767 / O)</name>
    <dbReference type="NCBI Taxonomy" id="760192"/>
    <lineage>
        <taxon>Bacteria</taxon>
        <taxon>Pseudomonadati</taxon>
        <taxon>Bacteroidota</taxon>
        <taxon>Saprospiria</taxon>
        <taxon>Saprospirales</taxon>
        <taxon>Haliscomenobacteraceae</taxon>
        <taxon>Haliscomenobacter</taxon>
    </lineage>
</organism>
<reference key="2">
    <citation type="submission" date="2011-04" db="EMBL/GenBank/DDBJ databases">
        <title>Complete sequence of chromosome of Haliscomenobacter hydrossis DSM 1100.</title>
        <authorList>
            <consortium name="US DOE Joint Genome Institute (JGI-PGF)"/>
            <person name="Lucas S."/>
            <person name="Han J."/>
            <person name="Lapidus A."/>
            <person name="Bruce D."/>
            <person name="Goodwin L."/>
            <person name="Pitluck S."/>
            <person name="Peters L."/>
            <person name="Kyrpides N."/>
            <person name="Mavromatis K."/>
            <person name="Ivanova N."/>
            <person name="Ovchinnikova G."/>
            <person name="Pagani I."/>
            <person name="Daligault H."/>
            <person name="Detter J.C."/>
            <person name="Han C."/>
            <person name="Land M."/>
            <person name="Hauser L."/>
            <person name="Markowitz V."/>
            <person name="Cheng J.-F."/>
            <person name="Hugenholtz P."/>
            <person name="Woyke T."/>
            <person name="Wu D."/>
            <person name="Verbarg S."/>
            <person name="Frueling A."/>
            <person name="Brambilla E."/>
            <person name="Klenk H.-P."/>
            <person name="Eisen J.A."/>
        </authorList>
    </citation>
    <scope>NUCLEOTIDE SEQUENCE</scope>
    <source>
        <strain>DSM 1100</strain>
    </source>
</reference>
<dbReference type="InterPro" id="IPR018958">
    <property type="entry name" value="Knr4/Smi1-like_dom"/>
</dbReference>
<dbReference type="STRING" id="760192.Halhy_4022"/>
<dbReference type="AlphaFoldDB" id="F4L5N5"/>
<proteinExistence type="predicted"/>
<evidence type="ECO:0000313" key="2">
    <source>
        <dbReference type="EMBL" id="AEE51870.1"/>
    </source>
</evidence>